<evidence type="ECO:0000256" key="4">
    <source>
        <dbReference type="PROSITE-ProRule" id="PRU00091"/>
    </source>
</evidence>
<dbReference type="Gene3D" id="3.30.40.10">
    <property type="entry name" value="Zinc/RING finger domain, C3HC4 (zinc finger)"/>
    <property type="match status" value="1"/>
</dbReference>
<dbReference type="SUPFAM" id="SSF57903">
    <property type="entry name" value="FYVE/PHD zinc finger"/>
    <property type="match status" value="1"/>
</dbReference>
<evidence type="ECO:0000256" key="5">
    <source>
        <dbReference type="SAM" id="MobiDB-lite"/>
    </source>
</evidence>
<dbReference type="InterPro" id="IPR011993">
    <property type="entry name" value="PH-like_dom_sf"/>
</dbReference>
<dbReference type="GO" id="GO:0008270">
    <property type="term" value="F:zinc ion binding"/>
    <property type="evidence" value="ECO:0007669"/>
    <property type="project" value="UniProtKB-KW"/>
</dbReference>
<dbReference type="SUPFAM" id="SSF50729">
    <property type="entry name" value="PH domain-like"/>
    <property type="match status" value="1"/>
</dbReference>
<dbReference type="GO" id="GO:0035091">
    <property type="term" value="F:phosphatidylinositol binding"/>
    <property type="evidence" value="ECO:0007669"/>
    <property type="project" value="TreeGrafter"/>
</dbReference>
<dbReference type="InterPro" id="IPR000306">
    <property type="entry name" value="Znf_FYVE"/>
</dbReference>
<dbReference type="PANTHER" id="PTHR46280">
    <property type="entry name" value="PLECKSTRIN HOMOLOGY DOMAIN-CONTAINING FAMILY F MEMBER 2-RELATED"/>
    <property type="match status" value="1"/>
</dbReference>
<reference evidence="8 9" key="1">
    <citation type="journal article" date="2016" name="Nat. Commun.">
        <title>Extremotolerant tardigrade genome and improved radiotolerance of human cultured cells by tardigrade-unique protein.</title>
        <authorList>
            <person name="Hashimoto T."/>
            <person name="Horikawa D.D."/>
            <person name="Saito Y."/>
            <person name="Kuwahara H."/>
            <person name="Kozuka-Hata H."/>
            <person name="Shin-I T."/>
            <person name="Minakuchi Y."/>
            <person name="Ohishi K."/>
            <person name="Motoyama A."/>
            <person name="Aizu T."/>
            <person name="Enomoto A."/>
            <person name="Kondo K."/>
            <person name="Tanaka S."/>
            <person name="Hara Y."/>
            <person name="Koshikawa S."/>
            <person name="Sagara H."/>
            <person name="Miura T."/>
            <person name="Yokobori S."/>
            <person name="Miyagawa K."/>
            <person name="Suzuki Y."/>
            <person name="Kubo T."/>
            <person name="Oyama M."/>
            <person name="Kohara Y."/>
            <person name="Fujiyama A."/>
            <person name="Arakawa K."/>
            <person name="Katayama T."/>
            <person name="Toyoda A."/>
            <person name="Kunieda T."/>
        </authorList>
    </citation>
    <scope>NUCLEOTIDE SEQUENCE [LARGE SCALE GENOMIC DNA]</scope>
    <source>
        <strain evidence="8 9">YOKOZUNA-1</strain>
    </source>
</reference>
<dbReference type="InterPro" id="IPR017455">
    <property type="entry name" value="Znf_FYVE-rel"/>
</dbReference>
<dbReference type="InterPro" id="IPR011011">
    <property type="entry name" value="Znf_FYVE_PHD"/>
</dbReference>
<keyword evidence="9" id="KW-1185">Reference proteome</keyword>
<evidence type="ECO:0000313" key="8">
    <source>
        <dbReference type="EMBL" id="GAU96725.1"/>
    </source>
</evidence>
<dbReference type="InterPro" id="IPR001849">
    <property type="entry name" value="PH_domain"/>
</dbReference>
<dbReference type="GO" id="GO:0005769">
    <property type="term" value="C:early endosome"/>
    <property type="evidence" value="ECO:0007669"/>
    <property type="project" value="TreeGrafter"/>
</dbReference>
<dbReference type="AlphaFoldDB" id="A0A1D1V7H6"/>
<proteinExistence type="predicted"/>
<organism evidence="8 9">
    <name type="scientific">Ramazzottius varieornatus</name>
    <name type="common">Water bear</name>
    <name type="synonym">Tardigrade</name>
    <dbReference type="NCBI Taxonomy" id="947166"/>
    <lineage>
        <taxon>Eukaryota</taxon>
        <taxon>Metazoa</taxon>
        <taxon>Ecdysozoa</taxon>
        <taxon>Tardigrada</taxon>
        <taxon>Eutardigrada</taxon>
        <taxon>Parachela</taxon>
        <taxon>Hypsibioidea</taxon>
        <taxon>Ramazzottiidae</taxon>
        <taxon>Ramazzottius</taxon>
    </lineage>
</organism>
<dbReference type="PROSITE" id="PS50003">
    <property type="entry name" value="PH_DOMAIN"/>
    <property type="match status" value="1"/>
</dbReference>
<protein>
    <recommendedName>
        <fullName evidence="10">FYVE-type domain-containing protein</fullName>
    </recommendedName>
</protein>
<feature type="domain" description="FYVE-type" evidence="7">
    <location>
        <begin position="153"/>
        <end position="212"/>
    </location>
</feature>
<dbReference type="SMART" id="SM00064">
    <property type="entry name" value="FYVE"/>
    <property type="match status" value="1"/>
</dbReference>
<dbReference type="STRING" id="947166.A0A1D1V7H6"/>
<keyword evidence="1" id="KW-0479">Metal-binding</keyword>
<dbReference type="PROSITE" id="PS50178">
    <property type="entry name" value="ZF_FYVE"/>
    <property type="match status" value="1"/>
</dbReference>
<dbReference type="CDD" id="cd01218">
    <property type="entry name" value="PH_Phafin2-like"/>
    <property type="match status" value="1"/>
</dbReference>
<feature type="compositionally biased region" description="Polar residues" evidence="5">
    <location>
        <begin position="219"/>
        <end position="231"/>
    </location>
</feature>
<feature type="compositionally biased region" description="Basic and acidic residues" evidence="5">
    <location>
        <begin position="259"/>
        <end position="270"/>
    </location>
</feature>
<dbReference type="GO" id="GO:0008333">
    <property type="term" value="P:endosome to lysosome transport"/>
    <property type="evidence" value="ECO:0007669"/>
    <property type="project" value="TreeGrafter"/>
</dbReference>
<dbReference type="Pfam" id="PF22697">
    <property type="entry name" value="SOS1_NGEF_PH"/>
    <property type="match status" value="1"/>
</dbReference>
<evidence type="ECO:0000256" key="2">
    <source>
        <dbReference type="ARBA" id="ARBA00022771"/>
    </source>
</evidence>
<dbReference type="Proteomes" id="UP000186922">
    <property type="component" value="Unassembled WGS sequence"/>
</dbReference>
<gene>
    <name evidence="8" type="primary">RvY_08126-1</name>
    <name evidence="8" type="synonym">RvY_08126.1</name>
    <name evidence="8" type="ORF">RvY_08126</name>
</gene>
<dbReference type="GO" id="GO:0007032">
    <property type="term" value="P:endosome organization"/>
    <property type="evidence" value="ECO:0007669"/>
    <property type="project" value="TreeGrafter"/>
</dbReference>
<comment type="caution">
    <text evidence="8">The sequence shown here is derived from an EMBL/GenBank/DDBJ whole genome shotgun (WGS) entry which is preliminary data.</text>
</comment>
<evidence type="ECO:0000256" key="1">
    <source>
        <dbReference type="ARBA" id="ARBA00022723"/>
    </source>
</evidence>
<dbReference type="InterPro" id="IPR013083">
    <property type="entry name" value="Znf_RING/FYVE/PHD"/>
</dbReference>
<keyword evidence="3" id="KW-0862">Zinc</keyword>
<evidence type="ECO:0000259" key="6">
    <source>
        <dbReference type="PROSITE" id="PS50003"/>
    </source>
</evidence>
<dbReference type="SMART" id="SM00233">
    <property type="entry name" value="PH"/>
    <property type="match status" value="1"/>
</dbReference>
<evidence type="ECO:0000313" key="9">
    <source>
        <dbReference type="Proteomes" id="UP000186922"/>
    </source>
</evidence>
<dbReference type="Pfam" id="PF01363">
    <property type="entry name" value="FYVE"/>
    <property type="match status" value="1"/>
</dbReference>
<dbReference type="EMBL" id="BDGG01000003">
    <property type="protein sequence ID" value="GAU96725.1"/>
    <property type="molecule type" value="Genomic_DNA"/>
</dbReference>
<dbReference type="InterPro" id="IPR055251">
    <property type="entry name" value="SOS1_NGEF_PH"/>
</dbReference>
<sequence length="277" mass="31078">MDHLINSDANAKRIQRVESSFTAGEPLMKPGRVLLGEGVLTKICKKKGKARQFFLFNDILVYGNIVINNKKFKQFNKQRVIPLEEIKLGDMEDEGNIRNGWFICSRSKSFAVFASTPIEKQQWIDHINRAVADHVRHAKVILPSTFAATMVPDSEAKSCMHCQKSQFTFVNRRHHCRKCGYVIGACCSQFAVIPEQSNKSQRVCPTCAAELQRIEQRNGRLSNGSMGNTPESPAPEESDDDSYGSPNGSRQAHSAGIFYDRESHIKRLSSEDEGQSV</sequence>
<feature type="domain" description="PH" evidence="6">
    <location>
        <begin position="33"/>
        <end position="132"/>
    </location>
</feature>
<dbReference type="InterPro" id="IPR037871">
    <property type="entry name" value="PH_Phafin"/>
</dbReference>
<dbReference type="InterPro" id="IPR051765">
    <property type="entry name" value="PH_domain-containing_F"/>
</dbReference>
<evidence type="ECO:0000259" key="7">
    <source>
        <dbReference type="PROSITE" id="PS50178"/>
    </source>
</evidence>
<accession>A0A1D1V7H6</accession>
<evidence type="ECO:0008006" key="10">
    <source>
        <dbReference type="Google" id="ProtNLM"/>
    </source>
</evidence>
<keyword evidence="2 4" id="KW-0863">Zinc-finger</keyword>
<name>A0A1D1V7H6_RAMVA</name>
<evidence type="ECO:0000256" key="3">
    <source>
        <dbReference type="ARBA" id="ARBA00022833"/>
    </source>
</evidence>
<dbReference type="OrthoDB" id="70570at2759"/>
<dbReference type="Gene3D" id="2.30.29.30">
    <property type="entry name" value="Pleckstrin-homology domain (PH domain)/Phosphotyrosine-binding domain (PTB)"/>
    <property type="match status" value="1"/>
</dbReference>
<feature type="region of interest" description="Disordered" evidence="5">
    <location>
        <begin position="218"/>
        <end position="277"/>
    </location>
</feature>
<dbReference type="PANTHER" id="PTHR46280:SF3">
    <property type="entry name" value="PLECKSTRIN HOMOLOGY DOMAIN-CONTAINING FAMILY F MEMBER 1 HOMOLOG"/>
    <property type="match status" value="1"/>
</dbReference>